<gene>
    <name evidence="2" type="ORF">AYI70_g3456</name>
</gene>
<dbReference type="AlphaFoldDB" id="A0A1R1Y3F9"/>
<sequence>MYVTTSQYNQFKDKISKAEESMQFGTGTMSQENLTEKFSVSGDSIYFKRDNRLVKYVPPTELDSVIKKLHYEQHQNSYSTFKALTKHYYIPGAYPNIKKIVEQCEECQRNNYSVRRSEPFHGTQISGPFQYWGIDVAGPLPSTKTYKNKYIILAVDYFTKWPVAAAVPEINASVIIAFICENIISSFGVPNTLITDRGTHLSNELVATFNRYLGINHKPVTAYRPQANGQVERTIQTFKQALRKICNQDQDNWDIYIWRALLALRTSMHRSIGKSPAEIVYGLSLLTPAIWENQALLVPQGDENFLESRNKIISEVLPTYRQAAYNTGVKSKHIEANYYNKKVRKRIFNLGDKVLKSLAEPYSALSDRNVGPFEVTEIKGDGVYEITDEHGNADNVHSDRLRKYTSAWGTVPVVQTGQARSTLPALVRPFRGRVNEDVLS</sequence>
<evidence type="ECO:0000313" key="3">
    <source>
        <dbReference type="Proteomes" id="UP000187283"/>
    </source>
</evidence>
<dbReference type="GO" id="GO:0003676">
    <property type="term" value="F:nucleic acid binding"/>
    <property type="evidence" value="ECO:0007669"/>
    <property type="project" value="InterPro"/>
</dbReference>
<name>A0A1R1Y3F9_9FUNG</name>
<dbReference type="Proteomes" id="UP000187283">
    <property type="component" value="Unassembled WGS sequence"/>
</dbReference>
<feature type="domain" description="Integrase catalytic" evidence="1">
    <location>
        <begin position="124"/>
        <end position="284"/>
    </location>
</feature>
<dbReference type="PANTHER" id="PTHR37984:SF5">
    <property type="entry name" value="PROTEIN NYNRIN-LIKE"/>
    <property type="match status" value="1"/>
</dbReference>
<dbReference type="Gene3D" id="3.30.420.10">
    <property type="entry name" value="Ribonuclease H-like superfamily/Ribonuclease H"/>
    <property type="match status" value="1"/>
</dbReference>
<dbReference type="Pfam" id="PF17921">
    <property type="entry name" value="Integrase_H2C2"/>
    <property type="match status" value="1"/>
</dbReference>
<dbReference type="InterPro" id="IPR041588">
    <property type="entry name" value="Integrase_H2C2"/>
</dbReference>
<dbReference type="OrthoDB" id="5592268at2759"/>
<evidence type="ECO:0000313" key="2">
    <source>
        <dbReference type="EMBL" id="OMJ21502.1"/>
    </source>
</evidence>
<dbReference type="GO" id="GO:0015074">
    <property type="term" value="P:DNA integration"/>
    <property type="evidence" value="ECO:0007669"/>
    <property type="project" value="InterPro"/>
</dbReference>
<dbReference type="STRING" id="133412.A0A1R1Y3F9"/>
<dbReference type="Gene3D" id="1.10.340.70">
    <property type="match status" value="1"/>
</dbReference>
<organism evidence="2 3">
    <name type="scientific">Smittium culicis</name>
    <dbReference type="NCBI Taxonomy" id="133412"/>
    <lineage>
        <taxon>Eukaryota</taxon>
        <taxon>Fungi</taxon>
        <taxon>Fungi incertae sedis</taxon>
        <taxon>Zoopagomycota</taxon>
        <taxon>Kickxellomycotina</taxon>
        <taxon>Harpellomycetes</taxon>
        <taxon>Harpellales</taxon>
        <taxon>Legeriomycetaceae</taxon>
        <taxon>Smittium</taxon>
    </lineage>
</organism>
<dbReference type="InterPro" id="IPR001584">
    <property type="entry name" value="Integrase_cat-core"/>
</dbReference>
<keyword evidence="3" id="KW-1185">Reference proteome</keyword>
<evidence type="ECO:0000259" key="1">
    <source>
        <dbReference type="PROSITE" id="PS50994"/>
    </source>
</evidence>
<dbReference type="Pfam" id="PF00665">
    <property type="entry name" value="rve"/>
    <property type="match status" value="1"/>
</dbReference>
<dbReference type="InterPro" id="IPR012337">
    <property type="entry name" value="RNaseH-like_sf"/>
</dbReference>
<accession>A0A1R1Y3F9</accession>
<dbReference type="GO" id="GO:0005634">
    <property type="term" value="C:nucleus"/>
    <property type="evidence" value="ECO:0007669"/>
    <property type="project" value="UniProtKB-ARBA"/>
</dbReference>
<dbReference type="PANTHER" id="PTHR37984">
    <property type="entry name" value="PROTEIN CBG26694"/>
    <property type="match status" value="1"/>
</dbReference>
<proteinExistence type="predicted"/>
<reference evidence="2 3" key="1">
    <citation type="submission" date="2017-01" db="EMBL/GenBank/DDBJ databases">
        <authorList>
            <person name="Mah S.A."/>
            <person name="Swanson W.J."/>
            <person name="Moy G.W."/>
            <person name="Vacquier V.D."/>
        </authorList>
    </citation>
    <scope>NUCLEOTIDE SEQUENCE [LARGE SCALE GENOMIC DNA]</scope>
    <source>
        <strain evidence="2 3">GSMNP</strain>
    </source>
</reference>
<dbReference type="EMBL" id="LSSN01000992">
    <property type="protein sequence ID" value="OMJ21502.1"/>
    <property type="molecule type" value="Genomic_DNA"/>
</dbReference>
<dbReference type="InterPro" id="IPR050951">
    <property type="entry name" value="Retrovirus_Pol_polyprotein"/>
</dbReference>
<dbReference type="InterPro" id="IPR036397">
    <property type="entry name" value="RNaseH_sf"/>
</dbReference>
<dbReference type="PROSITE" id="PS50994">
    <property type="entry name" value="INTEGRASE"/>
    <property type="match status" value="1"/>
</dbReference>
<protein>
    <submittedName>
        <fullName evidence="2">Retrovirus-related Pol polyprotein from transposon</fullName>
    </submittedName>
</protein>
<comment type="caution">
    <text evidence="2">The sequence shown here is derived from an EMBL/GenBank/DDBJ whole genome shotgun (WGS) entry which is preliminary data.</text>
</comment>
<dbReference type="SUPFAM" id="SSF53098">
    <property type="entry name" value="Ribonuclease H-like"/>
    <property type="match status" value="1"/>
</dbReference>